<keyword evidence="8 9" id="KW-0472">Membrane</keyword>
<gene>
    <name evidence="11" type="primary">LOC113740815</name>
</gene>
<dbReference type="Pfam" id="PF03083">
    <property type="entry name" value="MtN3_slv"/>
    <property type="match status" value="2"/>
</dbReference>
<dbReference type="GO" id="GO:0012505">
    <property type="term" value="C:endomembrane system"/>
    <property type="evidence" value="ECO:0007669"/>
    <property type="project" value="UniProtKB-SubCell"/>
</dbReference>
<evidence type="ECO:0000256" key="8">
    <source>
        <dbReference type="ARBA" id="ARBA00023136"/>
    </source>
</evidence>
<reference evidence="11" key="2">
    <citation type="submission" date="2025-08" db="UniProtKB">
        <authorList>
            <consortium name="RefSeq"/>
        </authorList>
    </citation>
    <scope>IDENTIFICATION</scope>
    <source>
        <tissue evidence="11">Leaves</tissue>
    </source>
</reference>
<feature type="transmembrane region" description="Helical" evidence="9">
    <location>
        <begin position="6"/>
        <end position="25"/>
    </location>
</feature>
<proteinExistence type="inferred from homology"/>
<dbReference type="RefSeq" id="XP_027124135.1">
    <property type="nucleotide sequence ID" value="XM_027268334.2"/>
</dbReference>
<dbReference type="PANTHER" id="PTHR10791:SF159">
    <property type="entry name" value="BIDIRECTIONAL SUGAR TRANSPORTER SWEET5"/>
    <property type="match status" value="1"/>
</dbReference>
<keyword evidence="4 9" id="KW-0762">Sugar transport</keyword>
<keyword evidence="5 9" id="KW-0812">Transmembrane</keyword>
<reference evidence="10" key="1">
    <citation type="journal article" date="2025" name="Foods">
        <title>Unveiling the Microbial Signatures of Arabica Coffee Cherries: Insights into Ripeness Specific Diversity, Functional Traits, and Implications for Quality and Safety.</title>
        <authorList>
            <consortium name="RefSeq"/>
            <person name="Tenea G.N."/>
            <person name="Cifuentes V."/>
            <person name="Reyes P."/>
            <person name="Cevallos-Vallejos M."/>
        </authorList>
    </citation>
    <scope>NUCLEOTIDE SEQUENCE [LARGE SCALE GENOMIC DNA]</scope>
</reference>
<name>A0A6P6X8T0_COFAR</name>
<evidence type="ECO:0000313" key="11">
    <source>
        <dbReference type="RefSeq" id="XP_027124135.1"/>
    </source>
</evidence>
<comment type="function">
    <text evidence="9">Mediates both low-affinity uptake and efflux of sugar across the membrane.</text>
</comment>
<dbReference type="FunFam" id="1.20.1280.290:FF:000001">
    <property type="entry name" value="Bidirectional sugar transporter SWEET"/>
    <property type="match status" value="1"/>
</dbReference>
<feature type="transmembrane region" description="Helical" evidence="9">
    <location>
        <begin position="46"/>
        <end position="64"/>
    </location>
</feature>
<comment type="subcellular location">
    <subcellularLocation>
        <location evidence="9">Cell membrane</location>
        <topology evidence="9">Multi-pass membrane protein</topology>
    </subcellularLocation>
    <subcellularLocation>
        <location evidence="1">Endomembrane system</location>
        <topology evidence="1">Multi-pass membrane protein</topology>
    </subcellularLocation>
</comment>
<dbReference type="InterPro" id="IPR047664">
    <property type="entry name" value="SWEET"/>
</dbReference>
<evidence type="ECO:0000313" key="10">
    <source>
        <dbReference type="Proteomes" id="UP001652660"/>
    </source>
</evidence>
<keyword evidence="3 9" id="KW-0813">Transport</keyword>
<feature type="transmembrane region" description="Helical" evidence="9">
    <location>
        <begin position="163"/>
        <end position="185"/>
    </location>
</feature>
<evidence type="ECO:0000256" key="5">
    <source>
        <dbReference type="ARBA" id="ARBA00022692"/>
    </source>
</evidence>
<evidence type="ECO:0000256" key="4">
    <source>
        <dbReference type="ARBA" id="ARBA00022597"/>
    </source>
</evidence>
<dbReference type="OrthoDB" id="409725at2759"/>
<evidence type="ECO:0000256" key="9">
    <source>
        <dbReference type="RuleBase" id="RU910715"/>
    </source>
</evidence>
<dbReference type="AlphaFoldDB" id="A0A6P6X8T0"/>
<dbReference type="InterPro" id="IPR004316">
    <property type="entry name" value="SWEET_rpt"/>
</dbReference>
<evidence type="ECO:0000256" key="6">
    <source>
        <dbReference type="ARBA" id="ARBA00022737"/>
    </source>
</evidence>
<dbReference type="GO" id="GO:0051119">
    <property type="term" value="F:sugar transmembrane transporter activity"/>
    <property type="evidence" value="ECO:0007669"/>
    <property type="project" value="InterPro"/>
</dbReference>
<dbReference type="GeneID" id="113740815"/>
<keyword evidence="7 9" id="KW-1133">Transmembrane helix</keyword>
<dbReference type="FunFam" id="1.20.1280.290:FF:000002">
    <property type="entry name" value="Bidirectional sugar transporter SWEET"/>
    <property type="match status" value="1"/>
</dbReference>
<feature type="transmembrane region" description="Helical" evidence="9">
    <location>
        <begin position="103"/>
        <end position="124"/>
    </location>
</feature>
<dbReference type="Proteomes" id="UP001652660">
    <property type="component" value="Chromosome 4e"/>
</dbReference>
<dbReference type="GO" id="GO:0005886">
    <property type="term" value="C:plasma membrane"/>
    <property type="evidence" value="ECO:0007669"/>
    <property type="project" value="UniProtKB-SubCell"/>
</dbReference>
<protein>
    <recommendedName>
        <fullName evidence="9">Bidirectional sugar transporter SWEET</fullName>
    </recommendedName>
</protein>
<keyword evidence="6" id="KW-0677">Repeat</keyword>
<feature type="transmembrane region" description="Helical" evidence="9">
    <location>
        <begin position="70"/>
        <end position="91"/>
    </location>
</feature>
<evidence type="ECO:0000256" key="7">
    <source>
        <dbReference type="ARBA" id="ARBA00022989"/>
    </source>
</evidence>
<evidence type="ECO:0000256" key="1">
    <source>
        <dbReference type="ARBA" id="ARBA00004127"/>
    </source>
</evidence>
<comment type="similarity">
    <text evidence="2 9">Belongs to the SWEET sugar transporter family.</text>
</comment>
<dbReference type="Gene3D" id="1.20.1280.290">
    <property type="match status" value="2"/>
</dbReference>
<feature type="transmembrane region" description="Helical" evidence="9">
    <location>
        <begin position="191"/>
        <end position="212"/>
    </location>
</feature>
<sequence>MAHKELVRTIIGVIGNVISFGMFVSPTPTFVNIWKAKSVQHFKPDPYLATILNCAMWVFYGLPIVKKDSILVSTINGVGLVIEAIFVTLFIIHSNWQKRRKIFIFLAGEAAILAIVIVVALTALHGSKRSLFVGVLCTILNVGMYLSPLTVMGRVIKTKSVKYMPFWLSLANFVNGAVWFSYAFLRFDPWLVIPNGLGTVGGLIQLILYATYYGSTNWDEDGDENGKAKEVQLSSEA</sequence>
<dbReference type="PANTHER" id="PTHR10791">
    <property type="entry name" value="RAG1-ACTIVATING PROTEIN 1"/>
    <property type="match status" value="1"/>
</dbReference>
<evidence type="ECO:0000256" key="2">
    <source>
        <dbReference type="ARBA" id="ARBA00007809"/>
    </source>
</evidence>
<keyword evidence="10" id="KW-1185">Reference proteome</keyword>
<organism evidence="10 11">
    <name type="scientific">Coffea arabica</name>
    <name type="common">Arabian coffee</name>
    <dbReference type="NCBI Taxonomy" id="13443"/>
    <lineage>
        <taxon>Eukaryota</taxon>
        <taxon>Viridiplantae</taxon>
        <taxon>Streptophyta</taxon>
        <taxon>Embryophyta</taxon>
        <taxon>Tracheophyta</taxon>
        <taxon>Spermatophyta</taxon>
        <taxon>Magnoliopsida</taxon>
        <taxon>eudicotyledons</taxon>
        <taxon>Gunneridae</taxon>
        <taxon>Pentapetalae</taxon>
        <taxon>asterids</taxon>
        <taxon>lamiids</taxon>
        <taxon>Gentianales</taxon>
        <taxon>Rubiaceae</taxon>
        <taxon>Ixoroideae</taxon>
        <taxon>Gardenieae complex</taxon>
        <taxon>Bertiereae - Coffeeae clade</taxon>
        <taxon>Coffeeae</taxon>
        <taxon>Coffea</taxon>
    </lineage>
</organism>
<feature type="transmembrane region" description="Helical" evidence="9">
    <location>
        <begin position="130"/>
        <end position="151"/>
    </location>
</feature>
<accession>A0A6P6X8T0</accession>
<evidence type="ECO:0000256" key="3">
    <source>
        <dbReference type="ARBA" id="ARBA00022448"/>
    </source>
</evidence>
<dbReference type="GO" id="GO:0051260">
    <property type="term" value="P:protein homooligomerization"/>
    <property type="evidence" value="ECO:0007669"/>
    <property type="project" value="UniProtKB-ARBA"/>
</dbReference>